<dbReference type="Pfam" id="PF20150">
    <property type="entry name" value="2EXR"/>
    <property type="match status" value="1"/>
</dbReference>
<dbReference type="GeneID" id="54485487"/>
<evidence type="ECO:0000313" key="3">
    <source>
        <dbReference type="EMBL" id="KAF2756291.1"/>
    </source>
</evidence>
<keyword evidence="4" id="KW-1185">Reference proteome</keyword>
<organism evidence="3 4">
    <name type="scientific">Pseudovirgaria hyperparasitica</name>
    <dbReference type="NCBI Taxonomy" id="470096"/>
    <lineage>
        <taxon>Eukaryota</taxon>
        <taxon>Fungi</taxon>
        <taxon>Dikarya</taxon>
        <taxon>Ascomycota</taxon>
        <taxon>Pezizomycotina</taxon>
        <taxon>Dothideomycetes</taxon>
        <taxon>Dothideomycetes incertae sedis</taxon>
        <taxon>Acrospermales</taxon>
        <taxon>Acrospermaceae</taxon>
        <taxon>Pseudovirgaria</taxon>
    </lineage>
</organism>
<name>A0A6A6W5F8_9PEZI</name>
<dbReference type="PANTHER" id="PTHR42085:SF8">
    <property type="entry name" value="F-BOX DOMAIN-CONTAINING PROTEIN"/>
    <property type="match status" value="1"/>
</dbReference>
<reference evidence="3" key="1">
    <citation type="journal article" date="2020" name="Stud. Mycol.">
        <title>101 Dothideomycetes genomes: a test case for predicting lifestyles and emergence of pathogens.</title>
        <authorList>
            <person name="Haridas S."/>
            <person name="Albert R."/>
            <person name="Binder M."/>
            <person name="Bloem J."/>
            <person name="Labutti K."/>
            <person name="Salamov A."/>
            <person name="Andreopoulos B."/>
            <person name="Baker S."/>
            <person name="Barry K."/>
            <person name="Bills G."/>
            <person name="Bluhm B."/>
            <person name="Cannon C."/>
            <person name="Castanera R."/>
            <person name="Culley D."/>
            <person name="Daum C."/>
            <person name="Ezra D."/>
            <person name="Gonzalez J."/>
            <person name="Henrissat B."/>
            <person name="Kuo A."/>
            <person name="Liang C."/>
            <person name="Lipzen A."/>
            <person name="Lutzoni F."/>
            <person name="Magnuson J."/>
            <person name="Mondo S."/>
            <person name="Nolan M."/>
            <person name="Ohm R."/>
            <person name="Pangilinan J."/>
            <person name="Park H.-J."/>
            <person name="Ramirez L."/>
            <person name="Alfaro M."/>
            <person name="Sun H."/>
            <person name="Tritt A."/>
            <person name="Yoshinaga Y."/>
            <person name="Zwiers L.-H."/>
            <person name="Turgeon B."/>
            <person name="Goodwin S."/>
            <person name="Spatafora J."/>
            <person name="Crous P."/>
            <person name="Grigoriev I."/>
        </authorList>
    </citation>
    <scope>NUCLEOTIDE SEQUENCE</scope>
    <source>
        <strain evidence="3">CBS 121739</strain>
    </source>
</reference>
<dbReference type="Proteomes" id="UP000799437">
    <property type="component" value="Unassembled WGS sequence"/>
</dbReference>
<gene>
    <name evidence="3" type="ORF">EJ05DRAFT_478299</name>
</gene>
<dbReference type="EMBL" id="ML996576">
    <property type="protein sequence ID" value="KAF2756291.1"/>
    <property type="molecule type" value="Genomic_DNA"/>
</dbReference>
<dbReference type="InterPro" id="IPR045518">
    <property type="entry name" value="2EXR"/>
</dbReference>
<feature type="domain" description="2EXR" evidence="2">
    <location>
        <begin position="78"/>
        <end position="164"/>
    </location>
</feature>
<proteinExistence type="predicted"/>
<dbReference type="AlphaFoldDB" id="A0A6A6W5F8"/>
<evidence type="ECO:0000313" key="4">
    <source>
        <dbReference type="Proteomes" id="UP000799437"/>
    </source>
</evidence>
<accession>A0A6A6W5F8</accession>
<evidence type="ECO:0000259" key="2">
    <source>
        <dbReference type="Pfam" id="PF20150"/>
    </source>
</evidence>
<sequence>MVGVTSQQLYQSEQILSRETTEAEWQSTQTNSELDNDSDYEPNISCRKRKAKAQKVQKAKRARKTGIAAAQPAKSQRFFRFLDLPPELRNHIYEIALSDTQPVSLCEGWKKYRRIARRQHVRSYHETIATSTNSFVPALLALNKQIHVEAVAVLYSNEFVFADTQAMYNFLAQIGSHRRFVRYITIKEWGWGNGTHKAINHPAMTLLCDAVGLEKFKVSCTFCSHNSKRIAERLYRDGHHWFEAVGHRMKNKTAVFEILEVPKPDINSRYYHSRRYGRSTTEDLKTTVFEELAKLLERK</sequence>
<protein>
    <recommendedName>
        <fullName evidence="2">2EXR domain-containing protein</fullName>
    </recommendedName>
</protein>
<dbReference type="OrthoDB" id="5397846at2759"/>
<dbReference type="RefSeq" id="XP_033598742.1">
    <property type="nucleotide sequence ID" value="XM_033744433.1"/>
</dbReference>
<dbReference type="InterPro" id="IPR038883">
    <property type="entry name" value="AN11006-like"/>
</dbReference>
<feature type="compositionally biased region" description="Polar residues" evidence="1">
    <location>
        <begin position="20"/>
        <end position="33"/>
    </location>
</feature>
<feature type="region of interest" description="Disordered" evidence="1">
    <location>
        <begin position="20"/>
        <end position="43"/>
    </location>
</feature>
<evidence type="ECO:0000256" key="1">
    <source>
        <dbReference type="SAM" id="MobiDB-lite"/>
    </source>
</evidence>
<dbReference type="PANTHER" id="PTHR42085">
    <property type="entry name" value="F-BOX DOMAIN-CONTAINING PROTEIN"/>
    <property type="match status" value="1"/>
</dbReference>